<dbReference type="EMBL" id="JBHRSZ010000004">
    <property type="protein sequence ID" value="MFC3151115.1"/>
    <property type="molecule type" value="Genomic_DNA"/>
</dbReference>
<comment type="caution">
    <text evidence="2">The sequence shown here is derived from an EMBL/GenBank/DDBJ whole genome shotgun (WGS) entry which is preliminary data.</text>
</comment>
<organism evidence="2 3">
    <name type="scientific">Litoribrevibacter euphylliae</name>
    <dbReference type="NCBI Taxonomy" id="1834034"/>
    <lineage>
        <taxon>Bacteria</taxon>
        <taxon>Pseudomonadati</taxon>
        <taxon>Pseudomonadota</taxon>
        <taxon>Gammaproteobacteria</taxon>
        <taxon>Oceanospirillales</taxon>
        <taxon>Oceanospirillaceae</taxon>
        <taxon>Litoribrevibacter</taxon>
    </lineage>
</organism>
<accession>A0ABV7HG49</accession>
<name>A0ABV7HG49_9GAMM</name>
<keyword evidence="1" id="KW-0732">Signal</keyword>
<protein>
    <submittedName>
        <fullName evidence="2">Uncharacterized protein</fullName>
    </submittedName>
</protein>
<evidence type="ECO:0000313" key="3">
    <source>
        <dbReference type="Proteomes" id="UP001595476"/>
    </source>
</evidence>
<proteinExistence type="predicted"/>
<feature type="chain" id="PRO_5045848598" evidence="1">
    <location>
        <begin position="31"/>
        <end position="102"/>
    </location>
</feature>
<feature type="signal peptide" evidence="1">
    <location>
        <begin position="1"/>
        <end position="30"/>
    </location>
</feature>
<gene>
    <name evidence="2" type="ORF">ACFOEK_08750</name>
</gene>
<keyword evidence="3" id="KW-1185">Reference proteome</keyword>
<evidence type="ECO:0000313" key="2">
    <source>
        <dbReference type="EMBL" id="MFC3151115.1"/>
    </source>
</evidence>
<reference evidence="3" key="1">
    <citation type="journal article" date="2019" name="Int. J. Syst. Evol. Microbiol.">
        <title>The Global Catalogue of Microorganisms (GCM) 10K type strain sequencing project: providing services to taxonomists for standard genome sequencing and annotation.</title>
        <authorList>
            <consortium name="The Broad Institute Genomics Platform"/>
            <consortium name="The Broad Institute Genome Sequencing Center for Infectious Disease"/>
            <person name="Wu L."/>
            <person name="Ma J."/>
        </authorList>
    </citation>
    <scope>NUCLEOTIDE SEQUENCE [LARGE SCALE GENOMIC DNA]</scope>
    <source>
        <strain evidence="3">KCTC 52438</strain>
    </source>
</reference>
<dbReference type="Proteomes" id="UP001595476">
    <property type="component" value="Unassembled WGS sequence"/>
</dbReference>
<evidence type="ECO:0000256" key="1">
    <source>
        <dbReference type="SAM" id="SignalP"/>
    </source>
</evidence>
<sequence length="102" mass="11778">MTSKASVVLWSCFRSLCCLMLLVGSSLSVAEDVIELEGIFVRGNQEQPKVLFIMPWQTDAELSGLKQEIEPDLQARDEYLDYFDFKQKVDEFYQEKETSSQK</sequence>
<dbReference type="RefSeq" id="WP_386719279.1">
    <property type="nucleotide sequence ID" value="NZ_JBHRSZ010000004.1"/>
</dbReference>